<dbReference type="GO" id="GO:0007064">
    <property type="term" value="P:mitotic sister chromatid cohesion"/>
    <property type="evidence" value="ECO:0007669"/>
    <property type="project" value="InterPro"/>
</dbReference>
<dbReference type="InterPro" id="IPR019440">
    <property type="entry name" value="MAU2"/>
</dbReference>
<organism evidence="12 13">
    <name type="scientific">Armadillidium nasatum</name>
    <dbReference type="NCBI Taxonomy" id="96803"/>
    <lineage>
        <taxon>Eukaryota</taxon>
        <taxon>Metazoa</taxon>
        <taxon>Ecdysozoa</taxon>
        <taxon>Arthropoda</taxon>
        <taxon>Crustacea</taxon>
        <taxon>Multicrustacea</taxon>
        <taxon>Malacostraca</taxon>
        <taxon>Eumalacostraca</taxon>
        <taxon>Peracarida</taxon>
        <taxon>Isopoda</taxon>
        <taxon>Oniscidea</taxon>
        <taxon>Crinocheta</taxon>
        <taxon>Armadillidiidae</taxon>
        <taxon>Armadillidium</taxon>
    </lineage>
</organism>
<dbReference type="GO" id="GO:0007059">
    <property type="term" value="P:chromosome segregation"/>
    <property type="evidence" value="ECO:0007669"/>
    <property type="project" value="UniProtKB-KW"/>
</dbReference>
<evidence type="ECO:0000256" key="3">
    <source>
        <dbReference type="ARBA" id="ARBA00017198"/>
    </source>
</evidence>
<dbReference type="GO" id="GO:0005654">
    <property type="term" value="C:nucleoplasm"/>
    <property type="evidence" value="ECO:0007669"/>
    <property type="project" value="UniProtKB-SubCell"/>
</dbReference>
<dbReference type="InterPro" id="IPR011990">
    <property type="entry name" value="TPR-like_helical_dom_sf"/>
</dbReference>
<gene>
    <name evidence="12" type="primary">mau2</name>
    <name evidence="12" type="ORF">Anas_01028</name>
</gene>
<proteinExistence type="inferred from homology"/>
<evidence type="ECO:0000256" key="8">
    <source>
        <dbReference type="ARBA" id="ARBA00023242"/>
    </source>
</evidence>
<evidence type="ECO:0000256" key="4">
    <source>
        <dbReference type="ARBA" id="ARBA00022618"/>
    </source>
</evidence>
<dbReference type="PANTHER" id="PTHR21394">
    <property type="entry name" value="MAU2 CHROMATID COHESION FACTOR HOMOLOG"/>
    <property type="match status" value="1"/>
</dbReference>
<evidence type="ECO:0000256" key="9">
    <source>
        <dbReference type="ARBA" id="ARBA00023306"/>
    </source>
</evidence>
<evidence type="ECO:0000256" key="2">
    <source>
        <dbReference type="ARBA" id="ARBA00008585"/>
    </source>
</evidence>
<comment type="function">
    <text evidence="10">Required for association of the cohesin complex with chromatin during interphase. Plays a role in sister chromatid cohesion and normal progression through prometaphase.</text>
</comment>
<comment type="subcellular location">
    <subcellularLocation>
        <location evidence="1">Nucleus</location>
        <location evidence="1">Nucleoplasm</location>
    </subcellularLocation>
</comment>
<evidence type="ECO:0000256" key="11">
    <source>
        <dbReference type="ARBA" id="ARBA00030523"/>
    </source>
</evidence>
<evidence type="ECO:0000313" key="12">
    <source>
        <dbReference type="EMBL" id="KAB7502313.1"/>
    </source>
</evidence>
<reference evidence="12 13" key="1">
    <citation type="journal article" date="2019" name="PLoS Biol.">
        <title>Sex chromosomes control vertical transmission of feminizing Wolbachia symbionts in an isopod.</title>
        <authorList>
            <person name="Becking T."/>
            <person name="Chebbi M.A."/>
            <person name="Giraud I."/>
            <person name="Moumen B."/>
            <person name="Laverre T."/>
            <person name="Caubet Y."/>
            <person name="Peccoud J."/>
            <person name="Gilbert C."/>
            <person name="Cordaux R."/>
        </authorList>
    </citation>
    <scope>NUCLEOTIDE SEQUENCE [LARGE SCALE GENOMIC DNA]</scope>
    <source>
        <strain evidence="12">ANa2</strain>
        <tissue evidence="12">Whole body excluding digestive tract and cuticle</tissue>
    </source>
</reference>
<evidence type="ECO:0000256" key="7">
    <source>
        <dbReference type="ARBA" id="ARBA00022829"/>
    </source>
</evidence>
<dbReference type="InterPro" id="IPR019734">
    <property type="entry name" value="TPR_rpt"/>
</dbReference>
<name>A0A5N5T6P1_9CRUS</name>
<dbReference type="SUPFAM" id="SSF48452">
    <property type="entry name" value="TPR-like"/>
    <property type="match status" value="2"/>
</dbReference>
<sequence>MANSQDSYYLSLLALAERFRTQEPANIKACVQCLQAVLTFRPPPKVEARTHLQLGNLFTQYTNNSQLARSHFEQAWELSRNIIGFDDVKFEASVELAKLFQKTGSMNAAKTLLRRAIDLSQQNIFWHCRLIFQTAQLHIRENDFSSAMGFLQMGLEYTHMQGVTYTHLLFMLSKLMVFLLVLLVSHHLKNGQVKSAKPALKQLQQSTQNITELSDQDLVPNSSSEFFVWLPREQLCVLAFLVSVMHSVQAGHMEKAQKYTDKALFQIEKLKSINAFENVSLLNSLEIFLHEHSVMCHLVIGSKESAIKEISKICRLLQLHPSLMQAHKAQVHTLLAVYAMSMNNQEAAELQFKAALKSSSHHPSNRELWTFANLNLAIVYIRCQRENEFLAIMDKINPETLPSQSYSLRAAAYYVQGLHAFFTSRHDDGKRYLRESLKMANAEDLNRLTSCSLVLLGHIFLALGSPREASNMVSPAMQLASKIPDLHLQLWASAILKEF</sequence>
<evidence type="ECO:0000256" key="6">
    <source>
        <dbReference type="ARBA" id="ARBA00022803"/>
    </source>
</evidence>
<comment type="caution">
    <text evidence="12">The sequence shown here is derived from an EMBL/GenBank/DDBJ whole genome shotgun (WGS) entry which is preliminary data.</text>
</comment>
<evidence type="ECO:0000256" key="1">
    <source>
        <dbReference type="ARBA" id="ARBA00004642"/>
    </source>
</evidence>
<accession>A0A5N5T6P1</accession>
<evidence type="ECO:0000256" key="5">
    <source>
        <dbReference type="ARBA" id="ARBA00022776"/>
    </source>
</evidence>
<comment type="similarity">
    <text evidence="2">Belongs to the SCC4/mau-2 family.</text>
</comment>
<dbReference type="AlphaFoldDB" id="A0A5N5T6P1"/>
<dbReference type="EMBL" id="SEYY01007916">
    <property type="protein sequence ID" value="KAB7502313.1"/>
    <property type="molecule type" value="Genomic_DNA"/>
</dbReference>
<dbReference type="Gene3D" id="1.25.40.10">
    <property type="entry name" value="Tetratricopeptide repeat domain"/>
    <property type="match status" value="3"/>
</dbReference>
<evidence type="ECO:0000256" key="10">
    <source>
        <dbReference type="ARBA" id="ARBA00025632"/>
    </source>
</evidence>
<protein>
    <recommendedName>
        <fullName evidence="3">MAU2 chromatid cohesion factor homolog</fullName>
    </recommendedName>
    <alternativeName>
        <fullName evidence="11">Cohesin loading complex subunit SCC4 homolog</fullName>
    </alternativeName>
</protein>
<keyword evidence="8" id="KW-0539">Nucleus</keyword>
<keyword evidence="9" id="KW-0131">Cell cycle</keyword>
<keyword evidence="6" id="KW-0802">TPR repeat</keyword>
<dbReference type="Pfam" id="PF10345">
    <property type="entry name" value="Cohesin_load"/>
    <property type="match status" value="1"/>
</dbReference>
<keyword evidence="5" id="KW-0498">Mitosis</keyword>
<keyword evidence="4" id="KW-0132">Cell division</keyword>
<dbReference type="OrthoDB" id="5565328at2759"/>
<dbReference type="SMART" id="SM00028">
    <property type="entry name" value="TPR"/>
    <property type="match status" value="4"/>
</dbReference>
<keyword evidence="7" id="KW-0159">Chromosome partition</keyword>
<keyword evidence="13" id="KW-1185">Reference proteome</keyword>
<dbReference type="GO" id="GO:0051301">
    <property type="term" value="P:cell division"/>
    <property type="evidence" value="ECO:0007669"/>
    <property type="project" value="UniProtKB-KW"/>
</dbReference>
<dbReference type="Proteomes" id="UP000326759">
    <property type="component" value="Unassembled WGS sequence"/>
</dbReference>
<dbReference type="Pfam" id="PF13181">
    <property type="entry name" value="TPR_8"/>
    <property type="match status" value="1"/>
</dbReference>
<evidence type="ECO:0000313" key="13">
    <source>
        <dbReference type="Proteomes" id="UP000326759"/>
    </source>
</evidence>